<name>A0A0N4UMI9_DRAME</name>
<proteinExistence type="predicted"/>
<dbReference type="Proteomes" id="UP000038040">
    <property type="component" value="Unplaced"/>
</dbReference>
<gene>
    <name evidence="2" type="ORF">DME_LOCUS2841</name>
</gene>
<protein>
    <submittedName>
        <fullName evidence="5">Apple domain-containing protein</fullName>
    </submittedName>
</protein>
<accession>A0A0N4UMI9</accession>
<reference evidence="5" key="1">
    <citation type="submission" date="2017-02" db="UniProtKB">
        <authorList>
            <consortium name="WormBaseParasite"/>
        </authorList>
    </citation>
    <scope>IDENTIFICATION</scope>
</reference>
<organism evidence="3 5">
    <name type="scientific">Dracunculus medinensis</name>
    <name type="common">Guinea worm</name>
    <dbReference type="NCBI Taxonomy" id="318479"/>
    <lineage>
        <taxon>Eukaryota</taxon>
        <taxon>Metazoa</taxon>
        <taxon>Ecdysozoa</taxon>
        <taxon>Nematoda</taxon>
        <taxon>Chromadorea</taxon>
        <taxon>Rhabditida</taxon>
        <taxon>Spirurina</taxon>
        <taxon>Dracunculoidea</taxon>
        <taxon>Dracunculidae</taxon>
        <taxon>Dracunculus</taxon>
    </lineage>
</organism>
<feature type="domain" description="TIL-like" evidence="1">
    <location>
        <begin position="163"/>
        <end position="211"/>
    </location>
</feature>
<sequence length="211" mass="24467">MKFVPVNHRIFAILPLSRNPWRQVCVQQCRCAGNEYLERCINITPQAKETSLTKISSTKVWKKCPKDFCALGEKVYDHSCKLTNRKCGENMKFVTINRKTDDFYLFSSFISHHRTCIQQCTCASENYVKKDGRCIQKLAERAITEAIAHSYGDEWFDYSCELIGSKCGQNMIFAKIDPHLSYFHALPRFFSSSFCVVQCKCVEFYEEENGQ</sequence>
<dbReference type="Pfam" id="PF22897">
    <property type="entry name" value="TIL_2"/>
    <property type="match status" value="2"/>
</dbReference>
<evidence type="ECO:0000313" key="5">
    <source>
        <dbReference type="WBParaSite" id="DME_0000906701-mRNA-1"/>
    </source>
</evidence>
<evidence type="ECO:0000313" key="2">
    <source>
        <dbReference type="EMBL" id="VDN52868.1"/>
    </source>
</evidence>
<feature type="domain" description="TIL-like" evidence="1">
    <location>
        <begin position="85"/>
        <end position="136"/>
    </location>
</feature>
<keyword evidence="4" id="KW-1185">Reference proteome</keyword>
<evidence type="ECO:0000313" key="3">
    <source>
        <dbReference type="Proteomes" id="UP000038040"/>
    </source>
</evidence>
<dbReference type="AlphaFoldDB" id="A0A0N4UMI9"/>
<evidence type="ECO:0000313" key="4">
    <source>
        <dbReference type="Proteomes" id="UP000274756"/>
    </source>
</evidence>
<dbReference type="OrthoDB" id="409374at2759"/>
<dbReference type="WBParaSite" id="DME_0000906701-mRNA-1">
    <property type="protein sequence ID" value="DME_0000906701-mRNA-1"/>
    <property type="gene ID" value="DME_0000906701"/>
</dbReference>
<reference evidence="2 4" key="2">
    <citation type="submission" date="2018-11" db="EMBL/GenBank/DDBJ databases">
        <authorList>
            <consortium name="Pathogen Informatics"/>
        </authorList>
    </citation>
    <scope>NUCLEOTIDE SEQUENCE [LARGE SCALE GENOMIC DNA]</scope>
</reference>
<dbReference type="EMBL" id="UYYG01000084">
    <property type="protein sequence ID" value="VDN52868.1"/>
    <property type="molecule type" value="Genomic_DNA"/>
</dbReference>
<dbReference type="InterPro" id="IPR054450">
    <property type="entry name" value="TIL-like_dom"/>
</dbReference>
<evidence type="ECO:0000259" key="1">
    <source>
        <dbReference type="Pfam" id="PF22897"/>
    </source>
</evidence>
<dbReference type="Proteomes" id="UP000274756">
    <property type="component" value="Unassembled WGS sequence"/>
</dbReference>